<keyword evidence="5" id="KW-0547">Nucleotide-binding</keyword>
<keyword evidence="6" id="KW-0862">Zinc</keyword>
<comment type="cofactor">
    <cofactor evidence="1">
        <name>Zn(2+)</name>
        <dbReference type="ChEBI" id="CHEBI:29105"/>
    </cofactor>
</comment>
<dbReference type="PANTHER" id="PTHR10890:SF3">
    <property type="entry name" value="CYSTEINE--TRNA LIGASE, CYTOPLASMIC"/>
    <property type="match status" value="1"/>
</dbReference>
<dbReference type="Gene3D" id="3.40.50.620">
    <property type="entry name" value="HUPs"/>
    <property type="match status" value="1"/>
</dbReference>
<evidence type="ECO:0000256" key="10">
    <source>
        <dbReference type="ARBA" id="ARBA00031499"/>
    </source>
</evidence>
<keyword evidence="8" id="KW-0648">Protein biosynthesis</keyword>
<dbReference type="SUPFAM" id="SSF47323">
    <property type="entry name" value="Anticodon-binding domain of a subclass of class I aminoacyl-tRNA synthetases"/>
    <property type="match status" value="1"/>
</dbReference>
<gene>
    <name evidence="12" type="ORF">VNE69_03200</name>
</gene>
<name>A0AAX4JAS2_9MICR</name>
<dbReference type="PRINTS" id="PR00983">
    <property type="entry name" value="TRNASYNTHCYS"/>
</dbReference>
<dbReference type="AlphaFoldDB" id="A0AAX4JAS2"/>
<organism evidence="12 13">
    <name type="scientific">Vairimorpha necatrix</name>
    <dbReference type="NCBI Taxonomy" id="6039"/>
    <lineage>
        <taxon>Eukaryota</taxon>
        <taxon>Fungi</taxon>
        <taxon>Fungi incertae sedis</taxon>
        <taxon>Microsporidia</taxon>
        <taxon>Nosematidae</taxon>
        <taxon>Vairimorpha</taxon>
    </lineage>
</organism>
<dbReference type="GO" id="GO:0046872">
    <property type="term" value="F:metal ion binding"/>
    <property type="evidence" value="ECO:0007669"/>
    <property type="project" value="UniProtKB-KW"/>
</dbReference>
<dbReference type="NCBIfam" id="TIGR00435">
    <property type="entry name" value="cysS"/>
    <property type="match status" value="1"/>
</dbReference>
<evidence type="ECO:0000256" key="9">
    <source>
        <dbReference type="ARBA" id="ARBA00023146"/>
    </source>
</evidence>
<accession>A0AAX4JAS2</accession>
<keyword evidence="3 12" id="KW-0436">Ligase</keyword>
<dbReference type="GO" id="GO:0005524">
    <property type="term" value="F:ATP binding"/>
    <property type="evidence" value="ECO:0007669"/>
    <property type="project" value="UniProtKB-KW"/>
</dbReference>
<proteinExistence type="inferred from homology"/>
<dbReference type="InterPro" id="IPR015803">
    <property type="entry name" value="Cys-tRNA-ligase"/>
</dbReference>
<dbReference type="PANTHER" id="PTHR10890">
    <property type="entry name" value="CYSTEINYL-TRNA SYNTHETASE"/>
    <property type="match status" value="1"/>
</dbReference>
<dbReference type="InterPro" id="IPR009080">
    <property type="entry name" value="tRNAsynth_Ia_anticodon-bd"/>
</dbReference>
<reference evidence="12" key="1">
    <citation type="journal article" date="2024" name="BMC Genomics">
        <title>Functional annotation of a divergent genome using sequence and structure-based similarity.</title>
        <authorList>
            <person name="Svedberg D."/>
            <person name="Winiger R.R."/>
            <person name="Berg A."/>
            <person name="Sharma H."/>
            <person name="Tellgren-Roth C."/>
            <person name="Debrunner-Vossbrinck B.A."/>
            <person name="Vossbrinck C.R."/>
            <person name="Barandun J."/>
        </authorList>
    </citation>
    <scope>NUCLEOTIDE SEQUENCE</scope>
    <source>
        <strain evidence="12">Illinois isolate</strain>
    </source>
</reference>
<dbReference type="EMBL" id="CP142728">
    <property type="protein sequence ID" value="WUR02987.1"/>
    <property type="molecule type" value="Genomic_DNA"/>
</dbReference>
<dbReference type="EC" id="6.1.1.16" evidence="2"/>
<dbReference type="Gene3D" id="1.20.120.1910">
    <property type="entry name" value="Cysteine-tRNA ligase, C-terminal anti-codon recognition domain"/>
    <property type="match status" value="1"/>
</dbReference>
<dbReference type="GO" id="GO:0006423">
    <property type="term" value="P:cysteinyl-tRNA aminoacylation"/>
    <property type="evidence" value="ECO:0007669"/>
    <property type="project" value="InterPro"/>
</dbReference>
<dbReference type="KEGG" id="vnx:VNE69_03200"/>
<keyword evidence="13" id="KW-1185">Reference proteome</keyword>
<dbReference type="SUPFAM" id="SSF52374">
    <property type="entry name" value="Nucleotidylyl transferase"/>
    <property type="match status" value="1"/>
</dbReference>
<evidence type="ECO:0000256" key="5">
    <source>
        <dbReference type="ARBA" id="ARBA00022741"/>
    </source>
</evidence>
<dbReference type="Pfam" id="PF01406">
    <property type="entry name" value="tRNA-synt_1e"/>
    <property type="match status" value="1"/>
</dbReference>
<protein>
    <recommendedName>
        <fullName evidence="2">cysteine--tRNA ligase</fullName>
        <ecNumber evidence="2">6.1.1.16</ecNumber>
    </recommendedName>
    <alternativeName>
        <fullName evidence="10">Cysteinyl-tRNA synthetase</fullName>
    </alternativeName>
</protein>
<keyword evidence="7" id="KW-0067">ATP-binding</keyword>
<evidence type="ECO:0000313" key="13">
    <source>
        <dbReference type="Proteomes" id="UP001334084"/>
    </source>
</evidence>
<keyword evidence="9" id="KW-0030">Aminoacyl-tRNA synthetase</keyword>
<dbReference type="GO" id="GO:0005737">
    <property type="term" value="C:cytoplasm"/>
    <property type="evidence" value="ECO:0007669"/>
    <property type="project" value="TreeGrafter"/>
</dbReference>
<evidence type="ECO:0000256" key="2">
    <source>
        <dbReference type="ARBA" id="ARBA00012832"/>
    </source>
</evidence>
<dbReference type="InterPro" id="IPR024909">
    <property type="entry name" value="Cys-tRNA/MSH_ligase"/>
</dbReference>
<dbReference type="GO" id="GO:0004817">
    <property type="term" value="F:cysteine-tRNA ligase activity"/>
    <property type="evidence" value="ECO:0007669"/>
    <property type="project" value="UniProtKB-EC"/>
</dbReference>
<evidence type="ECO:0000259" key="11">
    <source>
        <dbReference type="Pfam" id="PF01406"/>
    </source>
</evidence>
<dbReference type="InterPro" id="IPR014729">
    <property type="entry name" value="Rossmann-like_a/b/a_fold"/>
</dbReference>
<evidence type="ECO:0000256" key="1">
    <source>
        <dbReference type="ARBA" id="ARBA00001947"/>
    </source>
</evidence>
<evidence type="ECO:0000256" key="8">
    <source>
        <dbReference type="ARBA" id="ARBA00022917"/>
    </source>
</evidence>
<feature type="domain" description="tRNA synthetases class I catalytic" evidence="11">
    <location>
        <begin position="15"/>
        <end position="308"/>
    </location>
</feature>
<dbReference type="Proteomes" id="UP001334084">
    <property type="component" value="Chromosome 3"/>
</dbReference>
<evidence type="ECO:0000313" key="12">
    <source>
        <dbReference type="EMBL" id="WUR02987.1"/>
    </source>
</evidence>
<dbReference type="FunFam" id="3.40.50.620:FF:000027">
    <property type="entry name" value="Cysteine--tRNA ligase, cytoplasmic"/>
    <property type="match status" value="1"/>
</dbReference>
<dbReference type="CDD" id="cd00672">
    <property type="entry name" value="CysRS_core"/>
    <property type="match status" value="1"/>
</dbReference>
<dbReference type="InterPro" id="IPR032678">
    <property type="entry name" value="tRNA-synt_1_cat_dom"/>
</dbReference>
<evidence type="ECO:0000256" key="6">
    <source>
        <dbReference type="ARBA" id="ARBA00022833"/>
    </source>
</evidence>
<sequence length="470" mass="55031">MLKIFNSLTKKLEEFKPRDPHNVKIYICGPTVYDHSHIGHARTYVSFDVIRNILEKYYNYNVTFVMNITDIDDKIINKSKEDGVSMSEITTKYTKLFLDDMSLLNVRRPTVLTKVTEYIEKIKEYVQVLVDNKYAYESNGSIYFDVNEYKKNFQYPIFRDESANNSVDEKNLVDKKSHMDFALWKKGSGTDLNDEGRPGWHIECSVMSNDVLGDFIDIHAGGVDLKFPHHENEIAQCQARHQKEPWVVYFMHTGHLNINGLKMSKSLKNFTTIKSILERCTPIQLRILFLHHQWNKDMNYEESQLKFAENVEKKLYNFLMYVESSTDTTSKYTEIDNEVLSFISKTNKIVDESFSNNFDTPSVIKALLELVTFTNTRSGLINIYTLYQVRDFLRRIMDILGISKKEKTRDDDSKKLAELINNFRNDVRKAAKNNDNKKKLFEICDDVRNKLKDIGYIIEDCNLESMIKKL</sequence>
<dbReference type="RefSeq" id="XP_065329132.1">
    <property type="nucleotide sequence ID" value="XM_065473060.1"/>
</dbReference>
<evidence type="ECO:0000256" key="4">
    <source>
        <dbReference type="ARBA" id="ARBA00022723"/>
    </source>
</evidence>
<evidence type="ECO:0000256" key="7">
    <source>
        <dbReference type="ARBA" id="ARBA00022840"/>
    </source>
</evidence>
<evidence type="ECO:0000256" key="3">
    <source>
        <dbReference type="ARBA" id="ARBA00022598"/>
    </source>
</evidence>
<dbReference type="HAMAP" id="MF_00041">
    <property type="entry name" value="Cys_tRNA_synth"/>
    <property type="match status" value="1"/>
</dbReference>
<keyword evidence="4" id="KW-0479">Metal-binding</keyword>
<dbReference type="GeneID" id="90540796"/>